<gene>
    <name evidence="1" type="ORF">GW587_27690</name>
</gene>
<name>A0ABX0FTL1_9BURK</name>
<sequence>MSAAPVAAPAWPWAATGAANFFWGLHSACRRGARSRMNHADILSKKTNCL</sequence>
<reference evidence="1 2" key="1">
    <citation type="submission" date="2020-01" db="EMBL/GenBank/DDBJ databases">
        <authorList>
            <person name="Lee S.D."/>
        </authorList>
    </citation>
    <scope>NUCLEOTIDE SEQUENCE [LARGE SCALE GENOMIC DNA]</scope>
    <source>
        <strain evidence="1 2">SAP-35</strain>
    </source>
</reference>
<organism evidence="1 2">
    <name type="scientific">Duganella aceris</name>
    <dbReference type="NCBI Taxonomy" id="2703883"/>
    <lineage>
        <taxon>Bacteria</taxon>
        <taxon>Pseudomonadati</taxon>
        <taxon>Pseudomonadota</taxon>
        <taxon>Betaproteobacteria</taxon>
        <taxon>Burkholderiales</taxon>
        <taxon>Oxalobacteraceae</taxon>
        <taxon>Telluria group</taxon>
        <taxon>Duganella</taxon>
    </lineage>
</organism>
<protein>
    <submittedName>
        <fullName evidence="1">Uncharacterized protein</fullName>
    </submittedName>
</protein>
<dbReference type="EMBL" id="JAADJT010000016">
    <property type="protein sequence ID" value="NGZ88030.1"/>
    <property type="molecule type" value="Genomic_DNA"/>
</dbReference>
<dbReference type="Proteomes" id="UP000666369">
    <property type="component" value="Unassembled WGS sequence"/>
</dbReference>
<comment type="caution">
    <text evidence="1">The sequence shown here is derived from an EMBL/GenBank/DDBJ whole genome shotgun (WGS) entry which is preliminary data.</text>
</comment>
<evidence type="ECO:0000313" key="2">
    <source>
        <dbReference type="Proteomes" id="UP000666369"/>
    </source>
</evidence>
<keyword evidence="2" id="KW-1185">Reference proteome</keyword>
<proteinExistence type="predicted"/>
<evidence type="ECO:0000313" key="1">
    <source>
        <dbReference type="EMBL" id="NGZ88030.1"/>
    </source>
</evidence>
<reference evidence="2" key="2">
    <citation type="submission" date="2023-07" db="EMBL/GenBank/DDBJ databases">
        <title>Duganella aceri sp. nov., isolated from tree sap.</title>
        <authorList>
            <person name="Kim I.S."/>
        </authorList>
    </citation>
    <scope>NUCLEOTIDE SEQUENCE [LARGE SCALE GENOMIC DNA]</scope>
    <source>
        <strain evidence="2">SAP-35</strain>
    </source>
</reference>
<accession>A0ABX0FTL1</accession>